<dbReference type="SUPFAM" id="SSF52540">
    <property type="entry name" value="P-loop containing nucleoside triphosphate hydrolases"/>
    <property type="match status" value="2"/>
</dbReference>
<keyword evidence="1" id="KW-0233">DNA recombination</keyword>
<comment type="catalytic activity">
    <reaction evidence="1">
        <text>ATP + H2O = ADP + phosphate + H(+)</text>
        <dbReference type="Rhea" id="RHEA:13065"/>
        <dbReference type="ChEBI" id="CHEBI:15377"/>
        <dbReference type="ChEBI" id="CHEBI:15378"/>
        <dbReference type="ChEBI" id="CHEBI:30616"/>
        <dbReference type="ChEBI" id="CHEBI:43474"/>
        <dbReference type="ChEBI" id="CHEBI:456216"/>
        <dbReference type="EC" id="5.6.2.3"/>
    </reaction>
</comment>
<dbReference type="InterPro" id="IPR025476">
    <property type="entry name" value="Helitron_helicase-like"/>
</dbReference>
<dbReference type="CDD" id="cd18809">
    <property type="entry name" value="SF1_C_RecD"/>
    <property type="match status" value="1"/>
</dbReference>
<gene>
    <name evidence="6" type="ORF">ABMA28_017233</name>
</gene>
<evidence type="ECO:0000313" key="6">
    <source>
        <dbReference type="EMBL" id="KAL0803286.1"/>
    </source>
</evidence>
<feature type="compositionally biased region" description="Basic and acidic residues" evidence="2">
    <location>
        <begin position="23"/>
        <end position="33"/>
    </location>
</feature>
<dbReference type="InterPro" id="IPR049163">
    <property type="entry name" value="Pif1-like_2B_dom"/>
</dbReference>
<keyword evidence="1" id="KW-0347">Helicase</keyword>
<evidence type="ECO:0000256" key="2">
    <source>
        <dbReference type="SAM" id="MobiDB-lite"/>
    </source>
</evidence>
<feature type="region of interest" description="Disordered" evidence="2">
    <location>
        <begin position="94"/>
        <end position="187"/>
    </location>
</feature>
<evidence type="ECO:0000259" key="3">
    <source>
        <dbReference type="Pfam" id="PF05970"/>
    </source>
</evidence>
<dbReference type="GO" id="GO:0043139">
    <property type="term" value="F:5'-3' DNA helicase activity"/>
    <property type="evidence" value="ECO:0007669"/>
    <property type="project" value="UniProtKB-EC"/>
</dbReference>
<dbReference type="Proteomes" id="UP001549921">
    <property type="component" value="Unassembled WGS sequence"/>
</dbReference>
<dbReference type="Gene3D" id="3.40.50.300">
    <property type="entry name" value="P-loop containing nucleotide triphosphate hydrolases"/>
    <property type="match status" value="1"/>
</dbReference>
<dbReference type="GO" id="GO:0005524">
    <property type="term" value="F:ATP binding"/>
    <property type="evidence" value="ECO:0007669"/>
    <property type="project" value="UniProtKB-KW"/>
</dbReference>
<keyword evidence="1" id="KW-0378">Hydrolase</keyword>
<feature type="domain" description="DNA helicase Pif1-like 2B" evidence="5">
    <location>
        <begin position="1440"/>
        <end position="1485"/>
    </location>
</feature>
<feature type="domain" description="DNA helicase Pif1-like DEAD-box helicase" evidence="3">
    <location>
        <begin position="1136"/>
        <end position="1345"/>
    </location>
</feature>
<feature type="region of interest" description="Disordered" evidence="2">
    <location>
        <begin position="1"/>
        <end position="76"/>
    </location>
</feature>
<organism evidence="6 7">
    <name type="scientific">Loxostege sticticalis</name>
    <name type="common">Beet webworm moth</name>
    <dbReference type="NCBI Taxonomy" id="481309"/>
    <lineage>
        <taxon>Eukaryota</taxon>
        <taxon>Metazoa</taxon>
        <taxon>Ecdysozoa</taxon>
        <taxon>Arthropoda</taxon>
        <taxon>Hexapoda</taxon>
        <taxon>Insecta</taxon>
        <taxon>Pterygota</taxon>
        <taxon>Neoptera</taxon>
        <taxon>Endopterygota</taxon>
        <taxon>Lepidoptera</taxon>
        <taxon>Glossata</taxon>
        <taxon>Ditrysia</taxon>
        <taxon>Pyraloidea</taxon>
        <taxon>Crambidae</taxon>
        <taxon>Pyraustinae</taxon>
        <taxon>Loxostege</taxon>
    </lineage>
</organism>
<keyword evidence="1" id="KW-0067">ATP-binding</keyword>
<feature type="compositionally biased region" description="Basic and acidic residues" evidence="2">
    <location>
        <begin position="135"/>
        <end position="187"/>
    </location>
</feature>
<dbReference type="Pfam" id="PF21530">
    <property type="entry name" value="Pif1_2B_dom"/>
    <property type="match status" value="1"/>
</dbReference>
<dbReference type="EMBL" id="JBEDNZ010000046">
    <property type="protein sequence ID" value="KAL0803286.1"/>
    <property type="molecule type" value="Genomic_DNA"/>
</dbReference>
<dbReference type="GO" id="GO:0006281">
    <property type="term" value="P:DNA repair"/>
    <property type="evidence" value="ECO:0007669"/>
    <property type="project" value="UniProtKB-KW"/>
</dbReference>
<dbReference type="PANTHER" id="PTHR10492:SF57">
    <property type="entry name" value="ATP-DEPENDENT DNA HELICASE"/>
    <property type="match status" value="1"/>
</dbReference>
<feature type="compositionally biased region" description="Basic and acidic residues" evidence="2">
    <location>
        <begin position="1"/>
        <end position="11"/>
    </location>
</feature>
<dbReference type="InterPro" id="IPR027417">
    <property type="entry name" value="P-loop_NTPase"/>
</dbReference>
<feature type="compositionally biased region" description="Basic and acidic residues" evidence="2">
    <location>
        <begin position="43"/>
        <end position="76"/>
    </location>
</feature>
<dbReference type="GO" id="GO:0006310">
    <property type="term" value="P:DNA recombination"/>
    <property type="evidence" value="ECO:0007669"/>
    <property type="project" value="UniProtKB-KW"/>
</dbReference>
<protein>
    <recommendedName>
        <fullName evidence="1">ATP-dependent DNA helicase</fullName>
        <ecNumber evidence="1">5.6.2.3</ecNumber>
    </recommendedName>
</protein>
<feature type="domain" description="Helitron helicase-like" evidence="4">
    <location>
        <begin position="498"/>
        <end position="679"/>
    </location>
</feature>
<dbReference type="GO" id="GO:0016787">
    <property type="term" value="F:hydrolase activity"/>
    <property type="evidence" value="ECO:0007669"/>
    <property type="project" value="UniProtKB-KW"/>
</dbReference>
<evidence type="ECO:0000259" key="5">
    <source>
        <dbReference type="Pfam" id="PF21530"/>
    </source>
</evidence>
<dbReference type="Pfam" id="PF14214">
    <property type="entry name" value="Helitron_like_N"/>
    <property type="match status" value="1"/>
</dbReference>
<evidence type="ECO:0000256" key="1">
    <source>
        <dbReference type="RuleBase" id="RU363044"/>
    </source>
</evidence>
<comment type="similarity">
    <text evidence="1">Belongs to the helicase family.</text>
</comment>
<dbReference type="Pfam" id="PF05970">
    <property type="entry name" value="PIF1"/>
    <property type="match status" value="1"/>
</dbReference>
<dbReference type="InterPro" id="IPR010285">
    <property type="entry name" value="DNA_helicase_pif1-like_DEAD"/>
</dbReference>
<evidence type="ECO:0000259" key="4">
    <source>
        <dbReference type="Pfam" id="PF14214"/>
    </source>
</evidence>
<comment type="caution">
    <text evidence="6">The sequence shown here is derived from an EMBL/GenBank/DDBJ whole genome shotgun (WGS) entry which is preliminary data.</text>
</comment>
<name>A0ABD0S4A4_LOXSC</name>
<keyword evidence="1" id="KW-0234">DNA repair</keyword>
<evidence type="ECO:0000313" key="7">
    <source>
        <dbReference type="Proteomes" id="UP001549921"/>
    </source>
</evidence>
<keyword evidence="1" id="KW-0227">DNA damage</keyword>
<sequence length="1593" mass="182626">MGESSPERSQRLAEQNQRNSQIRARESSVERSQRLAKQNLRTSELRARESRLERSQRLHEQNVRTSDLRERESSVERSQRLAVQSLRTFELRAQESSLERSQRLHEQNVRTSDLRERESSVERSQRLAVQSLRTSELRAQESSLERSQRLHEQNVRTSDLRAQESRLERSQRLHEQNIRTSQLRERESSVERLQRLRAQAERQQLSTNRVRNRILANSNRLAFRYDPQFDYAQQASVQIGVMNKICSNCSAKKWADEPNGMCCASGKVCLPNLQEPPQPIKNLLTYNHPLSGHFLTNIRKYNSLFQMTSFGAKEIREGNFMPTFKIEGQVYHLIGSLLPPSGQNPQFLQIYFISDADQLSLRSSIAPTLKMDLIHELQTALNNHNVYIRSFKQNLELNSSDNLKLIVHSDRTPQTAHRGRYNAPTVNEVAVLLVDEDKGPRDIVLHGRDGQLKRVSELHRSYDPLQYPIMFVTGEDGYYLTIPQQGSARNKTVSCMQFYAFRLMIRTNSFNPLHYYRDLFSQYCVDMMAKMISERLNYICRNQQRLRADDYIHLRDALNHDANVDPSNIGQHVILPSSFTGSPRFMHEKTQDAMTYVRNYGRPDLFVTFTCNPEWPEIKAELLPGQRSFDRHDIISRVFHIKMKKFIKLFVKEQIFGKVKCYMTSVEWQKRGLPHCHLLFWLETKIQPDEIDSVIVAELPDQQIDPVLHDIITKNMVHGPCGEHNLTAPCMKNGVCTKKYPRRFMNDTQTGEDGYPVYRRRDTGNGGRSTTLQIRGNMVTIDNRWIVPYSPLLCKTFNAHINVEYCHSVQAIKYICKYINKGSDQATFSLRNPHDEVENYLNGRYISTSEAVWRLFEFPIHERHPTVVHLAVHLENGQRVYFTPGTAHQVVQNPRNTTLLAFFALCNEDEFAKTLLYHEVPQYYTWANNKFTRRRRGEDVVGHPGIKKDAALGRVYGIHPSQSECFYLRILLHHVRGPTSFAYLKTVNGIVKETYQAACRDRGLLENDDHWGNTLSEASLSHCPKKLRELFVVILLFCQPSEPLKLWDTFKDQFCEDIRHRIRLQNQDNTLPFTEVIYNEVLIEIENKLLELNDKNLSDFGLPSPVRTQNNTIDTMVQQYNSNDLTAFVNDNVPKLVPDQRHAYETIVDSVNNNMGRLFFLDAPGGTGKTFLANLILAKIRQSGKIAIAVASSGIAATLLNEGKTAHSTFKLPLSVSLDQRSTCSIRKNGPLGKLLQDASLVIWDECTMSHRAHVEAVDRTLKDLRSSANVMGGITFVFAGDFRQTLPVVNRGTRADIMKACLKSSHLWTSVQHLNLRTNMRAHLHGNTHSNFPQQLLKLGEGIFPSLNLGTDYAVTLDESLGQIVYNLDSLIDAIYPDIENLHQNDFRWLCCRAIVSPRNETVNEINNLIMQKVPGEVKCYKSIDTVTNIEDAVHYPQEFLNSLNPAGLPPHELSLKVGTPIMLLRNLSPPNMCNGTRLLIKELKDNLIVAKIITGPAAGELAHIPRIPMIPTDLPIPFKRLQFPVKISFALTINKSQGQTFKLVGIDLRKECFTHGQLYVALSRVGAPDHQYILLPENNITSNVVYREALQ</sequence>
<dbReference type="EC" id="5.6.2.3" evidence="1"/>
<feature type="compositionally biased region" description="Polar residues" evidence="2">
    <location>
        <begin position="12"/>
        <end position="22"/>
    </location>
</feature>
<reference evidence="6 7" key="1">
    <citation type="submission" date="2024-06" db="EMBL/GenBank/DDBJ databases">
        <title>A chromosome-level genome assembly of beet webworm, Loxostege sticticalis.</title>
        <authorList>
            <person name="Zhang Y."/>
        </authorList>
    </citation>
    <scope>NUCLEOTIDE SEQUENCE [LARGE SCALE GENOMIC DNA]</scope>
    <source>
        <strain evidence="6">AQ028</strain>
        <tissue evidence="6">Male pupae</tissue>
    </source>
</reference>
<feature type="compositionally biased region" description="Basic and acidic residues" evidence="2">
    <location>
        <begin position="94"/>
        <end position="125"/>
    </location>
</feature>
<comment type="cofactor">
    <cofactor evidence="1">
        <name>Mg(2+)</name>
        <dbReference type="ChEBI" id="CHEBI:18420"/>
    </cofactor>
</comment>
<accession>A0ABD0S4A4</accession>
<proteinExistence type="inferred from homology"/>
<dbReference type="PANTHER" id="PTHR10492">
    <property type="match status" value="1"/>
</dbReference>
<keyword evidence="1" id="KW-0547">Nucleotide-binding</keyword>